<feature type="transmembrane region" description="Helical" evidence="4">
    <location>
        <begin position="41"/>
        <end position="60"/>
    </location>
</feature>
<protein>
    <submittedName>
        <fullName evidence="6">LuxR family transcriptional regulator</fullName>
    </submittedName>
</protein>
<feature type="transmembrane region" description="Helical" evidence="4">
    <location>
        <begin position="176"/>
        <end position="194"/>
    </location>
</feature>
<feature type="transmembrane region" description="Helical" evidence="4">
    <location>
        <begin position="72"/>
        <end position="92"/>
    </location>
</feature>
<reference evidence="7" key="1">
    <citation type="submission" date="2018-05" db="EMBL/GenBank/DDBJ databases">
        <title>Pedobacter paludis sp. nov., isolated from wetland soil.</title>
        <authorList>
            <person name="Zhang Y."/>
        </authorList>
    </citation>
    <scope>NUCLEOTIDE SEQUENCE [LARGE SCALE GENOMIC DNA]</scope>
    <source>
        <strain evidence="7">R-8</strain>
    </source>
</reference>
<feature type="transmembrane region" description="Helical" evidence="4">
    <location>
        <begin position="136"/>
        <end position="156"/>
    </location>
</feature>
<dbReference type="PROSITE" id="PS50043">
    <property type="entry name" value="HTH_LUXR_2"/>
    <property type="match status" value="1"/>
</dbReference>
<keyword evidence="2" id="KW-0238">DNA-binding</keyword>
<evidence type="ECO:0000256" key="2">
    <source>
        <dbReference type="ARBA" id="ARBA00023125"/>
    </source>
</evidence>
<feature type="transmembrane region" description="Helical" evidence="4">
    <location>
        <begin position="104"/>
        <end position="124"/>
    </location>
</feature>
<dbReference type="RefSeq" id="WP_109927940.1">
    <property type="nucleotide sequence ID" value="NZ_QGNY01000001.1"/>
</dbReference>
<name>A0A317F4V5_9SPHI</name>
<dbReference type="InterPro" id="IPR036388">
    <property type="entry name" value="WH-like_DNA-bd_sf"/>
</dbReference>
<evidence type="ECO:0000313" key="6">
    <source>
        <dbReference type="EMBL" id="PWS33353.1"/>
    </source>
</evidence>
<dbReference type="InterPro" id="IPR016032">
    <property type="entry name" value="Sig_transdc_resp-reg_C-effctor"/>
</dbReference>
<evidence type="ECO:0000256" key="1">
    <source>
        <dbReference type="ARBA" id="ARBA00023015"/>
    </source>
</evidence>
<dbReference type="InterPro" id="IPR000792">
    <property type="entry name" value="Tscrpt_reg_LuxR_C"/>
</dbReference>
<dbReference type="Proteomes" id="UP000245391">
    <property type="component" value="Unassembled WGS sequence"/>
</dbReference>
<dbReference type="SMART" id="SM00421">
    <property type="entry name" value="HTH_LUXR"/>
    <property type="match status" value="1"/>
</dbReference>
<dbReference type="PRINTS" id="PR00038">
    <property type="entry name" value="HTHLUXR"/>
</dbReference>
<keyword evidence="4" id="KW-1133">Transmembrane helix</keyword>
<keyword evidence="3" id="KW-0804">Transcription</keyword>
<gene>
    <name evidence="6" type="ORF">DF947_01630</name>
</gene>
<feature type="transmembrane region" description="Helical" evidence="4">
    <location>
        <begin position="12"/>
        <end position="29"/>
    </location>
</feature>
<organism evidence="6 7">
    <name type="scientific">Pedobacter paludis</name>
    <dbReference type="NCBI Taxonomy" id="2203212"/>
    <lineage>
        <taxon>Bacteria</taxon>
        <taxon>Pseudomonadati</taxon>
        <taxon>Bacteroidota</taxon>
        <taxon>Sphingobacteriia</taxon>
        <taxon>Sphingobacteriales</taxon>
        <taxon>Sphingobacteriaceae</taxon>
        <taxon>Pedobacter</taxon>
    </lineage>
</organism>
<evidence type="ECO:0000256" key="3">
    <source>
        <dbReference type="ARBA" id="ARBA00023163"/>
    </source>
</evidence>
<keyword evidence="4" id="KW-0472">Membrane</keyword>
<keyword evidence="1" id="KW-0805">Transcription regulation</keyword>
<dbReference type="SUPFAM" id="SSF46894">
    <property type="entry name" value="C-terminal effector domain of the bipartite response regulators"/>
    <property type="match status" value="1"/>
</dbReference>
<proteinExistence type="predicted"/>
<accession>A0A317F4V5</accession>
<feature type="transmembrane region" description="Helical" evidence="4">
    <location>
        <begin position="200"/>
        <end position="221"/>
    </location>
</feature>
<dbReference type="AlphaFoldDB" id="A0A317F4V5"/>
<dbReference type="PANTHER" id="PTHR44688">
    <property type="entry name" value="DNA-BINDING TRANSCRIPTIONAL ACTIVATOR DEVR_DOSR"/>
    <property type="match status" value="1"/>
</dbReference>
<dbReference type="Pfam" id="PF00196">
    <property type="entry name" value="GerE"/>
    <property type="match status" value="1"/>
</dbReference>
<keyword evidence="7" id="KW-1185">Reference proteome</keyword>
<sequence length="314" mass="36834">MLVFNSEMHLLTFIFIVVEFGMLVFYQLPHYLAHTKDKSRLYYLILLSLLLVYNVTGGLFPDPAIPLPITLQNIIAYGSGFLMASYFPYFFYKTLALEKLRFHALYGVPLFLLLPYLVFFAGFYTFTEDLDATIKWGMIIPFFYSIFIMAAILRALRIKFRQEDRAGYPVHQWEALSIYCAVLPWVCMTIFSYLHISQWIEVLCTNLGFICTTAAFISHAVRKEKINRRRLEELSVARPSDEEFEQNLNRYNFSNREIEIIRLLRMGNSKQEISEKLFIATATVSRHVQNIHYKAEVGNRIELMRRLESSYPDK</sequence>
<dbReference type="PANTHER" id="PTHR44688:SF16">
    <property type="entry name" value="DNA-BINDING TRANSCRIPTIONAL ACTIVATOR DEVR_DOSR"/>
    <property type="match status" value="1"/>
</dbReference>
<dbReference type="Gene3D" id="1.10.10.10">
    <property type="entry name" value="Winged helix-like DNA-binding domain superfamily/Winged helix DNA-binding domain"/>
    <property type="match status" value="1"/>
</dbReference>
<evidence type="ECO:0000256" key="4">
    <source>
        <dbReference type="SAM" id="Phobius"/>
    </source>
</evidence>
<feature type="domain" description="HTH luxR-type" evidence="5">
    <location>
        <begin position="245"/>
        <end position="311"/>
    </location>
</feature>
<evidence type="ECO:0000313" key="7">
    <source>
        <dbReference type="Proteomes" id="UP000245391"/>
    </source>
</evidence>
<dbReference type="GO" id="GO:0006355">
    <property type="term" value="P:regulation of DNA-templated transcription"/>
    <property type="evidence" value="ECO:0007669"/>
    <property type="project" value="InterPro"/>
</dbReference>
<dbReference type="EMBL" id="QGNY01000001">
    <property type="protein sequence ID" value="PWS33353.1"/>
    <property type="molecule type" value="Genomic_DNA"/>
</dbReference>
<comment type="caution">
    <text evidence="6">The sequence shown here is derived from an EMBL/GenBank/DDBJ whole genome shotgun (WGS) entry which is preliminary data.</text>
</comment>
<keyword evidence="4" id="KW-0812">Transmembrane</keyword>
<dbReference type="OrthoDB" id="966138at2"/>
<dbReference type="GO" id="GO:0003677">
    <property type="term" value="F:DNA binding"/>
    <property type="evidence" value="ECO:0007669"/>
    <property type="project" value="UniProtKB-KW"/>
</dbReference>
<dbReference type="CDD" id="cd06170">
    <property type="entry name" value="LuxR_C_like"/>
    <property type="match status" value="1"/>
</dbReference>
<evidence type="ECO:0000259" key="5">
    <source>
        <dbReference type="PROSITE" id="PS50043"/>
    </source>
</evidence>